<dbReference type="PANTHER" id="PTHR32182:SF22">
    <property type="entry name" value="ATP-DEPENDENT ENDONUCLEASE, OLD FAMILY-RELATED"/>
    <property type="match status" value="1"/>
</dbReference>
<feature type="domain" description="Endonuclease GajA/Old nuclease/RecF-like AAA" evidence="1">
    <location>
        <begin position="1"/>
        <end position="386"/>
    </location>
</feature>
<dbReference type="GO" id="GO:0000731">
    <property type="term" value="P:DNA synthesis involved in DNA repair"/>
    <property type="evidence" value="ECO:0007669"/>
    <property type="project" value="TreeGrafter"/>
</dbReference>
<dbReference type="OrthoDB" id="9805802at2"/>
<dbReference type="Gene3D" id="3.40.50.300">
    <property type="entry name" value="P-loop containing nucleotide triphosphate hydrolases"/>
    <property type="match status" value="1"/>
</dbReference>
<accession>A0A553EB59</accession>
<dbReference type="InterPro" id="IPR041685">
    <property type="entry name" value="AAA_GajA/Old/RecF-like"/>
</dbReference>
<sequence>MITYIKIDGFKSFHNFEMEFTPFTVIAGANASGKSNLFDALTLLSRLAETDNLKRAFSEQRGEFIELFTQYGDDNYATEIEFVVEMLVNKDIKDAWGNDTKLKYTRLRYELSIKRIINSSGIQDLTVSKENLFKLNHQEDVWVSGIIPKKTLEYWRPKVGTGKRGIPYIETVYDNNLATIQVPQDGTTGNKRRFPLSNATRTVLSSFDTIDFPHVFAAKEEMKSWKFLQLNPEDLRQATNKNNGEDTISISGKNLAAALFRIKQTDKYLLKEISRKLNTFLPNFTEVDVIDDNENKQYLIKLKDVDKKEFSSRVLSEGTLRILALCILEFDEKHTGLLCFEEPENGIHPFRIKAMTELLKDLSVDFNEIEIPLRQVIVNTHSPVLVGNMEVWKYDKNVSIWYAQMRTSVADSNGFRLKLNSTKISPVIKDNALQQLSLVFSEQDRKLTLSIVNDYLKTAQFEDSII</sequence>
<organism evidence="2 3">
    <name type="scientific">Flavobacterium restrictum</name>
    <dbReference type="NCBI Taxonomy" id="2594428"/>
    <lineage>
        <taxon>Bacteria</taxon>
        <taxon>Pseudomonadati</taxon>
        <taxon>Bacteroidota</taxon>
        <taxon>Flavobacteriia</taxon>
        <taxon>Flavobacteriales</taxon>
        <taxon>Flavobacteriaceae</taxon>
        <taxon>Flavobacterium</taxon>
    </lineage>
</organism>
<evidence type="ECO:0000313" key="2">
    <source>
        <dbReference type="EMBL" id="TRX42278.1"/>
    </source>
</evidence>
<dbReference type="PANTHER" id="PTHR32182">
    <property type="entry name" value="DNA REPLICATION AND REPAIR PROTEIN RECF"/>
    <property type="match status" value="1"/>
</dbReference>
<evidence type="ECO:0000313" key="3">
    <source>
        <dbReference type="Proteomes" id="UP000316371"/>
    </source>
</evidence>
<dbReference type="SUPFAM" id="SSF52540">
    <property type="entry name" value="P-loop containing nucleoside triphosphate hydrolases"/>
    <property type="match status" value="1"/>
</dbReference>
<keyword evidence="3" id="KW-1185">Reference proteome</keyword>
<comment type="caution">
    <text evidence="2">The sequence shown here is derived from an EMBL/GenBank/DDBJ whole genome shotgun (WGS) entry which is preliminary data.</text>
</comment>
<dbReference type="AlphaFoldDB" id="A0A553EB59"/>
<dbReference type="EMBL" id="VJZT01000002">
    <property type="protein sequence ID" value="TRX42278.1"/>
    <property type="molecule type" value="Genomic_DNA"/>
</dbReference>
<dbReference type="Pfam" id="PF13175">
    <property type="entry name" value="AAA_15"/>
    <property type="match status" value="1"/>
</dbReference>
<dbReference type="Proteomes" id="UP000316371">
    <property type="component" value="Unassembled WGS sequence"/>
</dbReference>
<gene>
    <name evidence="2" type="ORF">FNW21_03195</name>
</gene>
<reference evidence="2 3" key="1">
    <citation type="submission" date="2019-07" db="EMBL/GenBank/DDBJ databases">
        <title>Novel species of Flavobacterium.</title>
        <authorList>
            <person name="Liu Q."/>
            <person name="Xin Y.-H."/>
        </authorList>
    </citation>
    <scope>NUCLEOTIDE SEQUENCE [LARGE SCALE GENOMIC DNA]</scope>
    <source>
        <strain evidence="2 3">LB1R34</strain>
    </source>
</reference>
<dbReference type="GO" id="GO:0006302">
    <property type="term" value="P:double-strand break repair"/>
    <property type="evidence" value="ECO:0007669"/>
    <property type="project" value="TreeGrafter"/>
</dbReference>
<dbReference type="RefSeq" id="WP_144255285.1">
    <property type="nucleotide sequence ID" value="NZ_VJZT01000002.1"/>
</dbReference>
<evidence type="ECO:0000259" key="1">
    <source>
        <dbReference type="Pfam" id="PF13175"/>
    </source>
</evidence>
<proteinExistence type="predicted"/>
<dbReference type="InterPro" id="IPR027417">
    <property type="entry name" value="P-loop_NTPase"/>
</dbReference>
<protein>
    <submittedName>
        <fullName evidence="2">AAA family ATPase</fullName>
    </submittedName>
</protein>
<name>A0A553EB59_9FLAO</name>